<proteinExistence type="predicted"/>
<feature type="compositionally biased region" description="Basic residues" evidence="1">
    <location>
        <begin position="43"/>
        <end position="52"/>
    </location>
</feature>
<dbReference type="Proteomes" id="UP001237595">
    <property type="component" value="Unassembled WGS sequence"/>
</dbReference>
<gene>
    <name evidence="2" type="ORF">QFW96_13015</name>
</gene>
<comment type="caution">
    <text evidence="2">The sequence shown here is derived from an EMBL/GenBank/DDBJ whole genome shotgun (WGS) entry which is preliminary data.</text>
</comment>
<protein>
    <submittedName>
        <fullName evidence="2">Uncharacterized protein</fullName>
    </submittedName>
</protein>
<organism evidence="2 3">
    <name type="scientific">Saccharopolyspora ipomoeae</name>
    <dbReference type="NCBI Taxonomy" id="3042027"/>
    <lineage>
        <taxon>Bacteria</taxon>
        <taxon>Bacillati</taxon>
        <taxon>Actinomycetota</taxon>
        <taxon>Actinomycetes</taxon>
        <taxon>Pseudonocardiales</taxon>
        <taxon>Pseudonocardiaceae</taxon>
        <taxon>Saccharopolyspora</taxon>
    </lineage>
</organism>
<dbReference type="RefSeq" id="WP_281455867.1">
    <property type="nucleotide sequence ID" value="NZ_JASAOF010000006.1"/>
</dbReference>
<name>A0ABT6PNN3_9PSEU</name>
<keyword evidence="3" id="KW-1185">Reference proteome</keyword>
<sequence>MRFLPRAAREGRGRDSGWAFTDRVKSRMLETCTSEELGTARGRTTRRPRPHKIYRDARHPSRLLLPHTA</sequence>
<evidence type="ECO:0000256" key="1">
    <source>
        <dbReference type="SAM" id="MobiDB-lite"/>
    </source>
</evidence>
<dbReference type="EMBL" id="JASAOF010000006">
    <property type="protein sequence ID" value="MDI2029544.1"/>
    <property type="molecule type" value="Genomic_DNA"/>
</dbReference>
<feature type="region of interest" description="Disordered" evidence="1">
    <location>
        <begin position="31"/>
        <end position="69"/>
    </location>
</feature>
<evidence type="ECO:0000313" key="3">
    <source>
        <dbReference type="Proteomes" id="UP001237595"/>
    </source>
</evidence>
<accession>A0ABT6PNN3</accession>
<evidence type="ECO:0000313" key="2">
    <source>
        <dbReference type="EMBL" id="MDI2029544.1"/>
    </source>
</evidence>
<reference evidence="2 3" key="1">
    <citation type="submission" date="2023-04" db="EMBL/GenBank/DDBJ databases">
        <title>Draft genome sequence of Saccharopolyspora sp. TS4A08 isolated from sweet potato rhizospheric soil.</title>
        <authorList>
            <person name="Suksaard P."/>
            <person name="Duangmal K."/>
        </authorList>
    </citation>
    <scope>NUCLEOTIDE SEQUENCE [LARGE SCALE GENOMIC DNA]</scope>
    <source>
        <strain evidence="2 3">TS4A08</strain>
    </source>
</reference>